<dbReference type="EMBL" id="QXMN01000008">
    <property type="protein sequence ID" value="RIX81964.1"/>
    <property type="molecule type" value="Genomic_DNA"/>
</dbReference>
<evidence type="ECO:0000313" key="7">
    <source>
        <dbReference type="Proteomes" id="UP000265619"/>
    </source>
</evidence>
<evidence type="ECO:0000256" key="1">
    <source>
        <dbReference type="ARBA" id="ARBA00023015"/>
    </source>
</evidence>
<dbReference type="Gene3D" id="1.10.10.10">
    <property type="entry name" value="Winged helix-like DNA-binding domain superfamily/Winged helix DNA-binding domain"/>
    <property type="match status" value="1"/>
</dbReference>
<dbReference type="SUPFAM" id="SSF55781">
    <property type="entry name" value="GAF domain-like"/>
    <property type="match status" value="1"/>
</dbReference>
<dbReference type="Pfam" id="PF01614">
    <property type="entry name" value="IclR_C"/>
    <property type="match status" value="1"/>
</dbReference>
<dbReference type="InterPro" id="IPR036388">
    <property type="entry name" value="WH-like_DNA-bd_sf"/>
</dbReference>
<dbReference type="GO" id="GO:0045892">
    <property type="term" value="P:negative regulation of DNA-templated transcription"/>
    <property type="evidence" value="ECO:0007669"/>
    <property type="project" value="TreeGrafter"/>
</dbReference>
<dbReference type="OrthoDB" id="5401369at2"/>
<dbReference type="InterPro" id="IPR029016">
    <property type="entry name" value="GAF-like_dom_sf"/>
</dbReference>
<accession>A0A9X8D6C3</accession>
<dbReference type="InterPro" id="IPR050707">
    <property type="entry name" value="HTH_MetabolicPath_Reg"/>
</dbReference>
<comment type="caution">
    <text evidence="6">The sequence shown here is derived from an EMBL/GenBank/DDBJ whole genome shotgun (WGS) entry which is preliminary data.</text>
</comment>
<dbReference type="PANTHER" id="PTHR30136:SF33">
    <property type="entry name" value="TRANSCRIPTIONAL REGULATORY PROTEIN"/>
    <property type="match status" value="1"/>
</dbReference>
<dbReference type="Proteomes" id="UP000265619">
    <property type="component" value="Unassembled WGS sequence"/>
</dbReference>
<dbReference type="InterPro" id="IPR036390">
    <property type="entry name" value="WH_DNA-bd_sf"/>
</dbReference>
<dbReference type="AlphaFoldDB" id="A0A9X8D6C3"/>
<keyword evidence="1" id="KW-0805">Transcription regulation</keyword>
<dbReference type="Gene3D" id="3.30.450.40">
    <property type="match status" value="1"/>
</dbReference>
<organism evidence="6 7">
    <name type="scientific">Acidovorax cavernicola</name>
    <dbReference type="NCBI Taxonomy" id="1675792"/>
    <lineage>
        <taxon>Bacteria</taxon>
        <taxon>Pseudomonadati</taxon>
        <taxon>Pseudomonadota</taxon>
        <taxon>Betaproteobacteria</taxon>
        <taxon>Burkholderiales</taxon>
        <taxon>Comamonadaceae</taxon>
        <taxon>Acidovorax</taxon>
    </lineage>
</organism>
<name>A0A9X8D6C3_9BURK</name>
<feature type="domain" description="HTH iclR-type" evidence="4">
    <location>
        <begin position="29"/>
        <end position="91"/>
    </location>
</feature>
<evidence type="ECO:0000259" key="5">
    <source>
        <dbReference type="PROSITE" id="PS51078"/>
    </source>
</evidence>
<dbReference type="InterPro" id="IPR014757">
    <property type="entry name" value="Tscrpt_reg_IclR_C"/>
</dbReference>
<keyword evidence="7" id="KW-1185">Reference proteome</keyword>
<dbReference type="GO" id="GO:0003677">
    <property type="term" value="F:DNA binding"/>
    <property type="evidence" value="ECO:0007669"/>
    <property type="project" value="UniProtKB-KW"/>
</dbReference>
<proteinExistence type="predicted"/>
<dbReference type="GO" id="GO:0003700">
    <property type="term" value="F:DNA-binding transcription factor activity"/>
    <property type="evidence" value="ECO:0007669"/>
    <property type="project" value="TreeGrafter"/>
</dbReference>
<dbReference type="PROSITE" id="PS51077">
    <property type="entry name" value="HTH_ICLR"/>
    <property type="match status" value="1"/>
</dbReference>
<reference evidence="6 7" key="1">
    <citation type="submission" date="2018-09" db="EMBL/GenBank/DDBJ databases">
        <title>Acidovorax cavernicola nov. sp. isolated from Gruta de las Maravillas (Aracena, Spain).</title>
        <authorList>
            <person name="Jurado V."/>
            <person name="Gutierrez-Patricio S."/>
            <person name="Gonzalez-Pimentel J.L."/>
            <person name="Miller A.Z."/>
            <person name="Laiz L."/>
            <person name="Saiz-Jimenez C."/>
        </authorList>
    </citation>
    <scope>NUCLEOTIDE SEQUENCE [LARGE SCALE GENOMIC DNA]</scope>
    <source>
        <strain evidence="6 7">1011MAR4D40.2</strain>
    </source>
</reference>
<evidence type="ECO:0000256" key="2">
    <source>
        <dbReference type="ARBA" id="ARBA00023125"/>
    </source>
</evidence>
<evidence type="ECO:0000259" key="4">
    <source>
        <dbReference type="PROSITE" id="PS51077"/>
    </source>
</evidence>
<keyword evidence="2" id="KW-0238">DNA-binding</keyword>
<dbReference type="PROSITE" id="PS51078">
    <property type="entry name" value="ICLR_ED"/>
    <property type="match status" value="1"/>
</dbReference>
<dbReference type="SUPFAM" id="SSF46785">
    <property type="entry name" value="Winged helix' DNA-binding domain"/>
    <property type="match status" value="1"/>
</dbReference>
<dbReference type="Pfam" id="PF09339">
    <property type="entry name" value="HTH_IclR"/>
    <property type="match status" value="1"/>
</dbReference>
<gene>
    <name evidence="6" type="ORF">D3H34_09325</name>
</gene>
<dbReference type="SMART" id="SM00346">
    <property type="entry name" value="HTH_ICLR"/>
    <property type="match status" value="1"/>
</dbReference>
<keyword evidence="3" id="KW-0804">Transcription</keyword>
<feature type="domain" description="IclR-ED" evidence="5">
    <location>
        <begin position="92"/>
        <end position="275"/>
    </location>
</feature>
<evidence type="ECO:0000256" key="3">
    <source>
        <dbReference type="ARBA" id="ARBA00023163"/>
    </source>
</evidence>
<dbReference type="PANTHER" id="PTHR30136">
    <property type="entry name" value="HELIX-TURN-HELIX TRANSCRIPTIONAL REGULATOR, ICLR FAMILY"/>
    <property type="match status" value="1"/>
</dbReference>
<dbReference type="InterPro" id="IPR005471">
    <property type="entry name" value="Tscrpt_reg_IclR_N"/>
</dbReference>
<sequence length="276" mass="30334">MPRPVQNRRHPMKDSDDLRRVRDEDPYFAGTLAKGLLILQIFVSDPRAHANSEFAAKLGLSRPTVSRLCRTLLSMGFLDHDERLDRYFIGPAAVALCYPYIINTPLLAALRPAMQQLADRIEGAVSVGVTSDLDVVYLETCAHEGGTLKRPGVGAVRGIVETAMGRAWLAQLPASQRQEFLARVKRERPEEHARCLEGVRESMANYGKRGFAINLGDSGFGVLAVGAAARIRYGPRQLLFNCAVSGFRWKKPQLLDTIGPGLVQLVGAADRQSGLR</sequence>
<evidence type="ECO:0000313" key="6">
    <source>
        <dbReference type="EMBL" id="RIX81964.1"/>
    </source>
</evidence>
<protein>
    <submittedName>
        <fullName evidence="6">Winged helix-turn-helix transcriptional regulator</fullName>
    </submittedName>
</protein>